<dbReference type="OrthoDB" id="199820at2759"/>
<dbReference type="KEGG" id="pti:PHATRDRAFT_46303"/>
<dbReference type="EMBL" id="CM000612">
    <property type="protein sequence ID" value="EEC47939.1"/>
    <property type="molecule type" value="Genomic_DNA"/>
</dbReference>
<accession>B7G0S2</accession>
<keyword evidence="1" id="KW-0732">Signal</keyword>
<dbReference type="eggNOG" id="ENOG502SGI2">
    <property type="taxonomic scope" value="Eukaryota"/>
</dbReference>
<evidence type="ECO:0000313" key="2">
    <source>
        <dbReference type="EMBL" id="EEC47939.1"/>
    </source>
</evidence>
<dbReference type="PaxDb" id="2850-Phatr46303"/>
<dbReference type="Proteomes" id="UP000000759">
    <property type="component" value="Chromosome 9"/>
</dbReference>
<keyword evidence="3" id="KW-1185">Reference proteome</keyword>
<dbReference type="RefSeq" id="XP_002180531.1">
    <property type="nucleotide sequence ID" value="XM_002180495.1"/>
</dbReference>
<dbReference type="HOGENOM" id="CLU_086210_0_0_1"/>
<dbReference type="AlphaFoldDB" id="B7G0S2"/>
<name>B7G0S2_PHATC</name>
<sequence>MRLTEVPCRTGLAILALLIPATAWTSPPTTRHYYGSFASFSRGPGKHRALVERGATSIDVSVSTQDQPVLLDSETLLAAAESFMQTSTGYYSALDEDRLADDFVFRGPVIGPLGKHDYARVLEYFAVYRALPDVAPNAFGFSVDPEDPRRVWFLLRATGTYQQSLGGALGNLAATVTPPDQRQYRGSTEVWSVTFNERLQVRYLSAGYVADLYEPNATTGGRGLTFGVLASLGLPLPAGVGSPVLQVVQKVSRFLAGTGIVPLPYSSADNVPSWWKSDKFGA</sequence>
<dbReference type="OMA" id="TENVPAW"/>
<evidence type="ECO:0000313" key="3">
    <source>
        <dbReference type="Proteomes" id="UP000000759"/>
    </source>
</evidence>
<proteinExistence type="predicted"/>
<reference evidence="2 3" key="1">
    <citation type="journal article" date="2008" name="Nature">
        <title>The Phaeodactylum genome reveals the evolutionary history of diatom genomes.</title>
        <authorList>
            <person name="Bowler C."/>
            <person name="Allen A.E."/>
            <person name="Badger J.H."/>
            <person name="Grimwood J."/>
            <person name="Jabbari K."/>
            <person name="Kuo A."/>
            <person name="Maheswari U."/>
            <person name="Martens C."/>
            <person name="Maumus F."/>
            <person name="Otillar R.P."/>
            <person name="Rayko E."/>
            <person name="Salamov A."/>
            <person name="Vandepoele K."/>
            <person name="Beszteri B."/>
            <person name="Gruber A."/>
            <person name="Heijde M."/>
            <person name="Katinka M."/>
            <person name="Mock T."/>
            <person name="Valentin K."/>
            <person name="Verret F."/>
            <person name="Berges J.A."/>
            <person name="Brownlee C."/>
            <person name="Cadoret J.P."/>
            <person name="Chiovitti A."/>
            <person name="Choi C.J."/>
            <person name="Coesel S."/>
            <person name="De Martino A."/>
            <person name="Detter J.C."/>
            <person name="Durkin C."/>
            <person name="Falciatore A."/>
            <person name="Fournet J."/>
            <person name="Haruta M."/>
            <person name="Huysman M.J."/>
            <person name="Jenkins B.D."/>
            <person name="Jiroutova K."/>
            <person name="Jorgensen R.E."/>
            <person name="Joubert Y."/>
            <person name="Kaplan A."/>
            <person name="Kroger N."/>
            <person name="Kroth P.G."/>
            <person name="La Roche J."/>
            <person name="Lindquist E."/>
            <person name="Lommer M."/>
            <person name="Martin-Jezequel V."/>
            <person name="Lopez P.J."/>
            <person name="Lucas S."/>
            <person name="Mangogna M."/>
            <person name="McGinnis K."/>
            <person name="Medlin L.K."/>
            <person name="Montsant A."/>
            <person name="Oudot-Le Secq M.P."/>
            <person name="Napoli C."/>
            <person name="Obornik M."/>
            <person name="Parker M.S."/>
            <person name="Petit J.L."/>
            <person name="Porcel B.M."/>
            <person name="Poulsen N."/>
            <person name="Robison M."/>
            <person name="Rychlewski L."/>
            <person name="Rynearson T.A."/>
            <person name="Schmutz J."/>
            <person name="Shapiro H."/>
            <person name="Siaut M."/>
            <person name="Stanley M."/>
            <person name="Sussman M.R."/>
            <person name="Taylor A.R."/>
            <person name="Vardi A."/>
            <person name="von Dassow P."/>
            <person name="Vyverman W."/>
            <person name="Willis A."/>
            <person name="Wyrwicz L.S."/>
            <person name="Rokhsar D.S."/>
            <person name="Weissenbach J."/>
            <person name="Armbrust E.V."/>
            <person name="Green B.R."/>
            <person name="Van de Peer Y."/>
            <person name="Grigoriev I.V."/>
        </authorList>
    </citation>
    <scope>NUCLEOTIDE SEQUENCE [LARGE SCALE GENOMIC DNA]</scope>
    <source>
        <strain evidence="2 3">CCAP 1055/1</strain>
    </source>
</reference>
<protein>
    <submittedName>
        <fullName evidence="2">Uncharacterized protein</fullName>
    </submittedName>
</protein>
<organism evidence="2 3">
    <name type="scientific">Phaeodactylum tricornutum (strain CCAP 1055/1)</name>
    <dbReference type="NCBI Taxonomy" id="556484"/>
    <lineage>
        <taxon>Eukaryota</taxon>
        <taxon>Sar</taxon>
        <taxon>Stramenopiles</taxon>
        <taxon>Ochrophyta</taxon>
        <taxon>Bacillariophyta</taxon>
        <taxon>Bacillariophyceae</taxon>
        <taxon>Bacillariophycidae</taxon>
        <taxon>Naviculales</taxon>
        <taxon>Phaeodactylaceae</taxon>
        <taxon>Phaeodactylum</taxon>
    </lineage>
</organism>
<dbReference type="InParanoid" id="B7G0S2"/>
<evidence type="ECO:0000256" key="1">
    <source>
        <dbReference type="SAM" id="SignalP"/>
    </source>
</evidence>
<feature type="chain" id="PRO_5002855695" evidence="1">
    <location>
        <begin position="24"/>
        <end position="282"/>
    </location>
</feature>
<reference evidence="3" key="2">
    <citation type="submission" date="2008-08" db="EMBL/GenBank/DDBJ databases">
        <authorList>
            <consortium name="Diatom Consortium"/>
            <person name="Grigoriev I."/>
            <person name="Grimwood J."/>
            <person name="Kuo A."/>
            <person name="Otillar R.P."/>
            <person name="Salamov A."/>
            <person name="Detter J.C."/>
            <person name="Lindquist E."/>
            <person name="Shapiro H."/>
            <person name="Lucas S."/>
            <person name="Glavina del Rio T."/>
            <person name="Pitluck S."/>
            <person name="Rokhsar D."/>
            <person name="Bowler C."/>
        </authorList>
    </citation>
    <scope>GENOME REANNOTATION</scope>
    <source>
        <strain evidence="3">CCAP 1055/1</strain>
    </source>
</reference>
<feature type="signal peptide" evidence="1">
    <location>
        <begin position="1"/>
        <end position="23"/>
    </location>
</feature>
<gene>
    <name evidence="2" type="ORF">PHATRDRAFT_46303</name>
</gene>
<dbReference type="GeneID" id="7201379"/>